<keyword evidence="1" id="KW-0210">Decarboxylase</keyword>
<dbReference type="Proteomes" id="UP001590950">
    <property type="component" value="Unassembled WGS sequence"/>
</dbReference>
<dbReference type="EMBL" id="JBEFKJ010000052">
    <property type="protein sequence ID" value="KAL2036738.1"/>
    <property type="molecule type" value="Genomic_DNA"/>
</dbReference>
<name>A0ABR3ZVH5_9LECA</name>
<evidence type="ECO:0000313" key="4">
    <source>
        <dbReference type="EMBL" id="KAL2036738.1"/>
    </source>
</evidence>
<sequence length="432" mass="48350">MGGRSTTLQEELQSLIDDPYKKPRTLANSNAPLLPVIREFKDLIEGDAEVYMLFHCMFDQIPNSPTYRNDPSGKPQVRDYKTMLSALNLVIRYAPIFLNVPGRTTEYASDMLEWPMATPAGSTAFLNAKVNAQLKKILNDWATYLRSPESRSSLTNDQNGWFGEPAMKSMPNFDEEFICDPNAPFHGFSSWDDFFTRQYRPGIRPVEFPDNDSIIANACEAGPFRVAYDVKANDKFWIKDEPYSLNHMLANDDYAPRFNGGTVYQALLHSKAYHRWHSPVSGVIRKAYIVPGAYFAANSIQGFDALGPHRSLAYITQVNTRAVIFIEADDPSIGLMCFLAVGMCEFSSCECTVVDGQRVIKGEQLGIFHYGGSTYCLIFRPETKITFHLQDVTPGLGARDWPVRSALASVGGGRKDPWVLVDGCESIRVTAL</sequence>
<feature type="domain" description="L-tryptophan decarboxylase PsiD-like" evidence="3">
    <location>
        <begin position="35"/>
        <end position="170"/>
    </location>
</feature>
<dbReference type="PANTHER" id="PTHR10067:SF9">
    <property type="entry name" value="PHOSPHATIDYLSERINE DECARBOXYLASE FAMILY PROTEIN (AFU_ORTHOLOGUE AFUA_7G01730)"/>
    <property type="match status" value="1"/>
</dbReference>
<protein>
    <recommendedName>
        <fullName evidence="3">L-tryptophan decarboxylase PsiD-like domain-containing protein</fullName>
    </recommendedName>
</protein>
<evidence type="ECO:0000313" key="5">
    <source>
        <dbReference type="Proteomes" id="UP001590950"/>
    </source>
</evidence>
<proteinExistence type="predicted"/>
<gene>
    <name evidence="4" type="ORF">N7G274_010533</name>
</gene>
<evidence type="ECO:0000256" key="2">
    <source>
        <dbReference type="ARBA" id="ARBA00023239"/>
    </source>
</evidence>
<dbReference type="Pfam" id="PF12588">
    <property type="entry name" value="PSDC"/>
    <property type="match status" value="1"/>
</dbReference>
<dbReference type="PANTHER" id="PTHR10067">
    <property type="entry name" value="PHOSPHATIDYLSERINE DECARBOXYLASE"/>
    <property type="match status" value="1"/>
</dbReference>
<keyword evidence="2" id="KW-0456">Lyase</keyword>
<organism evidence="4 5">
    <name type="scientific">Stereocaulon virgatum</name>
    <dbReference type="NCBI Taxonomy" id="373712"/>
    <lineage>
        <taxon>Eukaryota</taxon>
        <taxon>Fungi</taxon>
        <taxon>Dikarya</taxon>
        <taxon>Ascomycota</taxon>
        <taxon>Pezizomycotina</taxon>
        <taxon>Lecanoromycetes</taxon>
        <taxon>OSLEUM clade</taxon>
        <taxon>Lecanoromycetidae</taxon>
        <taxon>Lecanorales</taxon>
        <taxon>Lecanorineae</taxon>
        <taxon>Stereocaulaceae</taxon>
        <taxon>Stereocaulon</taxon>
    </lineage>
</organism>
<keyword evidence="5" id="KW-1185">Reference proteome</keyword>
<evidence type="ECO:0000259" key="3">
    <source>
        <dbReference type="Pfam" id="PF12588"/>
    </source>
</evidence>
<dbReference type="InterPro" id="IPR003817">
    <property type="entry name" value="PS_Dcarbxylase"/>
</dbReference>
<dbReference type="Pfam" id="PF02666">
    <property type="entry name" value="PS_Dcarbxylase"/>
    <property type="match status" value="1"/>
</dbReference>
<dbReference type="InterPro" id="IPR022237">
    <property type="entry name" value="PsiD-like"/>
</dbReference>
<accession>A0ABR3ZVH5</accession>
<evidence type="ECO:0000256" key="1">
    <source>
        <dbReference type="ARBA" id="ARBA00022793"/>
    </source>
</evidence>
<comment type="caution">
    <text evidence="4">The sequence shown here is derived from an EMBL/GenBank/DDBJ whole genome shotgun (WGS) entry which is preliminary data.</text>
</comment>
<reference evidence="4 5" key="1">
    <citation type="submission" date="2024-09" db="EMBL/GenBank/DDBJ databases">
        <title>Rethinking Asexuality: The Enigmatic Case of Functional Sexual Genes in Lepraria (Stereocaulaceae).</title>
        <authorList>
            <person name="Doellman M."/>
            <person name="Sun Y."/>
            <person name="Barcenas-Pena A."/>
            <person name="Lumbsch H.T."/>
            <person name="Grewe F."/>
        </authorList>
    </citation>
    <scope>NUCLEOTIDE SEQUENCE [LARGE SCALE GENOMIC DNA]</scope>
    <source>
        <strain evidence="4 5">Mercado 3170</strain>
    </source>
</reference>